<dbReference type="PANTHER" id="PTHR44051">
    <property type="entry name" value="GLUTATHIONE S-TRANSFERASE-RELATED"/>
    <property type="match status" value="1"/>
</dbReference>
<accession>A0AAN7YJR9</accession>
<reference evidence="4 5" key="1">
    <citation type="submission" date="2023-08" db="EMBL/GenBank/DDBJ databases">
        <title>Black Yeasts Isolated from many extreme environments.</title>
        <authorList>
            <person name="Coleine C."/>
            <person name="Stajich J.E."/>
            <person name="Selbmann L."/>
        </authorList>
    </citation>
    <scope>NUCLEOTIDE SEQUENCE [LARGE SCALE GENOMIC DNA]</scope>
    <source>
        <strain evidence="4 5">CCFEE 5910</strain>
    </source>
</reference>
<dbReference type="Pfam" id="PF13409">
    <property type="entry name" value="GST_N_2"/>
    <property type="match status" value="1"/>
</dbReference>
<feature type="domain" description="GST N-terminal" evidence="2">
    <location>
        <begin position="1"/>
        <end position="84"/>
    </location>
</feature>
<protein>
    <recommendedName>
        <fullName evidence="6">Glutathione S-transferase</fullName>
    </recommendedName>
</protein>
<dbReference type="SFLD" id="SFLDG00358">
    <property type="entry name" value="Main_(cytGST)"/>
    <property type="match status" value="1"/>
</dbReference>
<dbReference type="CDD" id="cd03046">
    <property type="entry name" value="GST_N_GTT1_like"/>
    <property type="match status" value="1"/>
</dbReference>
<proteinExistence type="inferred from homology"/>
<dbReference type="AlphaFoldDB" id="A0AAN7YJR9"/>
<dbReference type="InterPro" id="IPR036282">
    <property type="entry name" value="Glutathione-S-Trfase_C_sf"/>
</dbReference>
<evidence type="ECO:0000259" key="3">
    <source>
        <dbReference type="PROSITE" id="PS50405"/>
    </source>
</evidence>
<dbReference type="Gene3D" id="1.20.1050.10">
    <property type="match status" value="1"/>
</dbReference>
<dbReference type="InterPro" id="IPR036249">
    <property type="entry name" value="Thioredoxin-like_sf"/>
</dbReference>
<evidence type="ECO:0008006" key="6">
    <source>
        <dbReference type="Google" id="ProtNLM"/>
    </source>
</evidence>
<keyword evidence="5" id="KW-1185">Reference proteome</keyword>
<dbReference type="PROSITE" id="PS50404">
    <property type="entry name" value="GST_NTER"/>
    <property type="match status" value="1"/>
</dbReference>
<dbReference type="PANTHER" id="PTHR44051:SF9">
    <property type="entry name" value="GLUTATHIONE S-TRANSFERASE 1"/>
    <property type="match status" value="1"/>
</dbReference>
<name>A0AAN7YJR9_9EURO</name>
<comment type="caution">
    <text evidence="4">The sequence shown here is derived from an EMBL/GenBank/DDBJ whole genome shotgun (WGS) entry which is preliminary data.</text>
</comment>
<sequence length="232" mass="26148">MTITVHHLQVSQSERIVWLCEELGLDYNLQLYKRSPIFSPPEIKALNPLGAAPILDDDSFGTPIRLSESAAIVEWIVQKHGNGKLFLDKSHKDYADFLYWWHASNGTIQPAVSRVLAVSSAARGDPNNPTLSNYVNRLKILFDHVNERLLKVPHLAGEEFTAADIMTVFSFTTMRVFYPVPLEGYDGILRWLQRCTDRAAYKRALGKSDPEMKPQIGAEAPELFPPIKAMRG</sequence>
<dbReference type="InterPro" id="IPR004045">
    <property type="entry name" value="Glutathione_S-Trfase_N"/>
</dbReference>
<dbReference type="PROSITE" id="PS50405">
    <property type="entry name" value="GST_CTER"/>
    <property type="match status" value="1"/>
</dbReference>
<dbReference type="EMBL" id="JAVRRJ010000002">
    <property type="protein sequence ID" value="KAK5088994.1"/>
    <property type="molecule type" value="Genomic_DNA"/>
</dbReference>
<gene>
    <name evidence="4" type="ORF">LTR05_003218</name>
</gene>
<dbReference type="InterPro" id="IPR040079">
    <property type="entry name" value="Glutathione_S-Trfase"/>
</dbReference>
<dbReference type="Proteomes" id="UP001309876">
    <property type="component" value="Unassembled WGS sequence"/>
</dbReference>
<evidence type="ECO:0000313" key="5">
    <source>
        <dbReference type="Proteomes" id="UP001309876"/>
    </source>
</evidence>
<dbReference type="Pfam" id="PF00043">
    <property type="entry name" value="GST_C"/>
    <property type="match status" value="1"/>
</dbReference>
<dbReference type="SFLD" id="SFLDS00019">
    <property type="entry name" value="Glutathione_Transferase_(cytos"/>
    <property type="match status" value="1"/>
</dbReference>
<dbReference type="Gene3D" id="3.40.30.10">
    <property type="entry name" value="Glutaredoxin"/>
    <property type="match status" value="1"/>
</dbReference>
<organism evidence="4 5">
    <name type="scientific">Lithohypha guttulata</name>
    <dbReference type="NCBI Taxonomy" id="1690604"/>
    <lineage>
        <taxon>Eukaryota</taxon>
        <taxon>Fungi</taxon>
        <taxon>Dikarya</taxon>
        <taxon>Ascomycota</taxon>
        <taxon>Pezizomycotina</taxon>
        <taxon>Eurotiomycetes</taxon>
        <taxon>Chaetothyriomycetidae</taxon>
        <taxon>Chaetothyriales</taxon>
        <taxon>Trichomeriaceae</taxon>
        <taxon>Lithohypha</taxon>
    </lineage>
</organism>
<dbReference type="SUPFAM" id="SSF47616">
    <property type="entry name" value="GST C-terminal domain-like"/>
    <property type="match status" value="1"/>
</dbReference>
<evidence type="ECO:0000313" key="4">
    <source>
        <dbReference type="EMBL" id="KAK5088994.1"/>
    </source>
</evidence>
<comment type="similarity">
    <text evidence="1">Belongs to the GST superfamily.</text>
</comment>
<dbReference type="SUPFAM" id="SSF52833">
    <property type="entry name" value="Thioredoxin-like"/>
    <property type="match status" value="1"/>
</dbReference>
<evidence type="ECO:0000256" key="1">
    <source>
        <dbReference type="ARBA" id="ARBA00007409"/>
    </source>
</evidence>
<feature type="domain" description="GST C-terminal" evidence="3">
    <location>
        <begin position="90"/>
        <end position="216"/>
    </location>
</feature>
<evidence type="ECO:0000259" key="2">
    <source>
        <dbReference type="PROSITE" id="PS50404"/>
    </source>
</evidence>
<dbReference type="InterPro" id="IPR010987">
    <property type="entry name" value="Glutathione-S-Trfase_C-like"/>
</dbReference>
<dbReference type="InterPro" id="IPR004046">
    <property type="entry name" value="GST_C"/>
</dbReference>